<feature type="compositionally biased region" description="Acidic residues" evidence="1">
    <location>
        <begin position="1"/>
        <end position="11"/>
    </location>
</feature>
<feature type="region of interest" description="Disordered" evidence="1">
    <location>
        <begin position="157"/>
        <end position="176"/>
    </location>
</feature>
<dbReference type="WBParaSite" id="ALUE_0002238001-mRNA-1">
    <property type="protein sequence ID" value="ALUE_0002238001-mRNA-1"/>
    <property type="gene ID" value="ALUE_0002238001"/>
</dbReference>
<keyword evidence="2" id="KW-1185">Reference proteome</keyword>
<dbReference type="Proteomes" id="UP000036681">
    <property type="component" value="Unplaced"/>
</dbReference>
<evidence type="ECO:0000313" key="2">
    <source>
        <dbReference type="Proteomes" id="UP000036681"/>
    </source>
</evidence>
<feature type="compositionally biased region" description="Basic and acidic residues" evidence="1">
    <location>
        <begin position="90"/>
        <end position="103"/>
    </location>
</feature>
<protein>
    <submittedName>
        <fullName evidence="3">U4/U6.U5 tri-snRNP-associated protein 1</fullName>
    </submittedName>
</protein>
<proteinExistence type="predicted"/>
<dbReference type="Gene3D" id="3.30.40.10">
    <property type="entry name" value="Zinc/RING finger domain, C3HC4 (zinc finger)"/>
    <property type="match status" value="1"/>
</dbReference>
<accession>A0A0M3IUF2</accession>
<name>A0A0M3IUF2_ASCLU</name>
<feature type="region of interest" description="Disordered" evidence="1">
    <location>
        <begin position="1"/>
        <end position="126"/>
    </location>
</feature>
<feature type="compositionally biased region" description="Basic residues" evidence="1">
    <location>
        <begin position="66"/>
        <end position="84"/>
    </location>
</feature>
<dbReference type="SUPFAM" id="SSF57850">
    <property type="entry name" value="RING/U-box"/>
    <property type="match status" value="1"/>
</dbReference>
<organism evidence="2 3">
    <name type="scientific">Ascaris lumbricoides</name>
    <name type="common">Giant roundworm</name>
    <dbReference type="NCBI Taxonomy" id="6252"/>
    <lineage>
        <taxon>Eukaryota</taxon>
        <taxon>Metazoa</taxon>
        <taxon>Ecdysozoa</taxon>
        <taxon>Nematoda</taxon>
        <taxon>Chromadorea</taxon>
        <taxon>Rhabditida</taxon>
        <taxon>Spirurina</taxon>
        <taxon>Ascaridomorpha</taxon>
        <taxon>Ascaridoidea</taxon>
        <taxon>Ascarididae</taxon>
        <taxon>Ascaris</taxon>
    </lineage>
</organism>
<evidence type="ECO:0000313" key="3">
    <source>
        <dbReference type="WBParaSite" id="ALUE_0002238001-mRNA-1"/>
    </source>
</evidence>
<feature type="compositionally biased region" description="Basic and acidic residues" evidence="1">
    <location>
        <begin position="35"/>
        <end position="65"/>
    </location>
</feature>
<reference evidence="3" key="1">
    <citation type="submission" date="2017-02" db="UniProtKB">
        <authorList>
            <consortium name="WormBaseParasite"/>
        </authorList>
    </citation>
    <scope>IDENTIFICATION</scope>
</reference>
<evidence type="ECO:0000256" key="1">
    <source>
        <dbReference type="SAM" id="MobiDB-lite"/>
    </source>
</evidence>
<dbReference type="AlphaFoldDB" id="A0A0M3IUF2"/>
<feature type="compositionally biased region" description="Basic and acidic residues" evidence="1">
    <location>
        <begin position="12"/>
        <end position="25"/>
    </location>
</feature>
<dbReference type="InterPro" id="IPR013083">
    <property type="entry name" value="Znf_RING/FYVE/PHD"/>
</dbReference>
<sequence length="293" mass="34706">MKNGQYEEDDENRSNEEQEREKEEGELAEGEVGSDEEKERDKQSSADEDASSDRSQDISVKERKDGKVKKKKKKHKKERKRRRSASSESDGTRSRDRKNDSARRSKSPPAKESWKTERRIPVRNLQMRPLKDKLIKIPWQIRMEQPECDKRKDAIKEEREQAEKEPEPEVKKEPTARDLELARLLKEEEERQGEPDLDFDPVWSLKRAQIEKPSRQCPYLDTIDRGALDFDFEKLCSVSLSHVNVYACMVCGKYFQVSIYPYEERFYPLYVWLQEKQLRTIDDSFQPTDLSLR</sequence>